<reference evidence="6 7" key="1">
    <citation type="submission" date="2018-11" db="EMBL/GenBank/DDBJ databases">
        <title>Genome assembly of Steccherinum ochraceum LE-BIN_3174, the white-rot fungus of the Steccherinaceae family (The Residual Polyporoid clade, Polyporales, Basidiomycota).</title>
        <authorList>
            <person name="Fedorova T.V."/>
            <person name="Glazunova O.A."/>
            <person name="Landesman E.O."/>
            <person name="Moiseenko K.V."/>
            <person name="Psurtseva N.V."/>
            <person name="Savinova O.S."/>
            <person name="Shakhova N.V."/>
            <person name="Tyazhelova T.V."/>
            <person name="Vasina D.V."/>
        </authorList>
    </citation>
    <scope>NUCLEOTIDE SEQUENCE [LARGE SCALE GENOMIC DNA]</scope>
    <source>
        <strain evidence="6 7">LE-BIN_3174</strain>
    </source>
</reference>
<dbReference type="EMBL" id="RWJN01000014">
    <property type="protein sequence ID" value="TCD70831.1"/>
    <property type="molecule type" value="Genomic_DNA"/>
</dbReference>
<dbReference type="GO" id="GO:0005763">
    <property type="term" value="C:mitochondrial small ribosomal subunit"/>
    <property type="evidence" value="ECO:0007669"/>
    <property type="project" value="TreeGrafter"/>
</dbReference>
<dbReference type="OrthoDB" id="21463at2759"/>
<evidence type="ECO:0000256" key="5">
    <source>
        <dbReference type="SAM" id="MobiDB-lite"/>
    </source>
</evidence>
<keyword evidence="2" id="KW-0689">Ribosomal protein</keyword>
<dbReference type="Gene3D" id="4.10.640.10">
    <property type="entry name" value="Ribosomal protein S18"/>
    <property type="match status" value="1"/>
</dbReference>
<keyword evidence="3" id="KW-0687">Ribonucleoprotein</keyword>
<dbReference type="PANTHER" id="PTHR13479">
    <property type="entry name" value="30S RIBOSOMAL PROTEIN S18"/>
    <property type="match status" value="1"/>
</dbReference>
<dbReference type="InterPro" id="IPR001648">
    <property type="entry name" value="Ribosomal_bS18"/>
</dbReference>
<dbReference type="PANTHER" id="PTHR13479:SF40">
    <property type="entry name" value="SMALL RIBOSOMAL SUBUNIT PROTEIN BS18M"/>
    <property type="match status" value="1"/>
</dbReference>
<feature type="compositionally biased region" description="Basic and acidic residues" evidence="5">
    <location>
        <begin position="49"/>
        <end position="61"/>
    </location>
</feature>
<dbReference type="GO" id="GO:0070181">
    <property type="term" value="F:small ribosomal subunit rRNA binding"/>
    <property type="evidence" value="ECO:0007669"/>
    <property type="project" value="TreeGrafter"/>
</dbReference>
<proteinExistence type="inferred from homology"/>
<sequence>MASISNVLRLASRQARLRSRIPSTSAFSSSAPNRAEDDVGMSVLVKEFEKQGEKKDKEKPGLDNLTGADYARARPATERARPFTELYHQQFLKPADFSLKARLRSQNRRTPFELGPPVHIAKALDPFYMMETDPVKEATNPDVMSFYITRMGKIKSRAETNLTWKSQRRLGKAIRRARMMGVIPQLSKRPTHSIRG</sequence>
<organism evidence="6 7">
    <name type="scientific">Steccherinum ochraceum</name>
    <dbReference type="NCBI Taxonomy" id="92696"/>
    <lineage>
        <taxon>Eukaryota</taxon>
        <taxon>Fungi</taxon>
        <taxon>Dikarya</taxon>
        <taxon>Basidiomycota</taxon>
        <taxon>Agaricomycotina</taxon>
        <taxon>Agaricomycetes</taxon>
        <taxon>Polyporales</taxon>
        <taxon>Steccherinaceae</taxon>
        <taxon>Steccherinum</taxon>
    </lineage>
</organism>
<comment type="caution">
    <text evidence="6">The sequence shown here is derived from an EMBL/GenBank/DDBJ whole genome shotgun (WGS) entry which is preliminary data.</text>
</comment>
<evidence type="ECO:0000313" key="6">
    <source>
        <dbReference type="EMBL" id="TCD70831.1"/>
    </source>
</evidence>
<dbReference type="Pfam" id="PF01084">
    <property type="entry name" value="Ribosomal_S18"/>
    <property type="match status" value="1"/>
</dbReference>
<feature type="region of interest" description="Disordered" evidence="5">
    <location>
        <begin position="49"/>
        <end position="74"/>
    </location>
</feature>
<evidence type="ECO:0000256" key="4">
    <source>
        <dbReference type="ARBA" id="ARBA00035264"/>
    </source>
</evidence>
<evidence type="ECO:0000256" key="3">
    <source>
        <dbReference type="ARBA" id="ARBA00023274"/>
    </source>
</evidence>
<comment type="similarity">
    <text evidence="1">Belongs to the bacterial ribosomal protein bS18 family.</text>
</comment>
<dbReference type="InterPro" id="IPR036870">
    <property type="entry name" value="Ribosomal_bS18_sf"/>
</dbReference>
<dbReference type="AlphaFoldDB" id="A0A4R0RQ19"/>
<evidence type="ECO:0000256" key="2">
    <source>
        <dbReference type="ARBA" id="ARBA00022980"/>
    </source>
</evidence>
<accession>A0A4R0RQ19</accession>
<gene>
    <name evidence="6" type="ORF">EIP91_001521</name>
</gene>
<name>A0A4R0RQ19_9APHY</name>
<dbReference type="SUPFAM" id="SSF46911">
    <property type="entry name" value="Ribosomal protein S18"/>
    <property type="match status" value="1"/>
</dbReference>
<keyword evidence="7" id="KW-1185">Reference proteome</keyword>
<dbReference type="GO" id="GO:0003735">
    <property type="term" value="F:structural constituent of ribosome"/>
    <property type="evidence" value="ECO:0007669"/>
    <property type="project" value="InterPro"/>
</dbReference>
<evidence type="ECO:0000313" key="7">
    <source>
        <dbReference type="Proteomes" id="UP000292702"/>
    </source>
</evidence>
<evidence type="ECO:0000256" key="1">
    <source>
        <dbReference type="ARBA" id="ARBA00005589"/>
    </source>
</evidence>
<dbReference type="STRING" id="92696.A0A4R0RQ19"/>
<dbReference type="Proteomes" id="UP000292702">
    <property type="component" value="Unassembled WGS sequence"/>
</dbReference>
<protein>
    <recommendedName>
        <fullName evidence="4">Small ribosomal subunit protein bS18m</fullName>
    </recommendedName>
</protein>
<dbReference type="GO" id="GO:0032543">
    <property type="term" value="P:mitochondrial translation"/>
    <property type="evidence" value="ECO:0007669"/>
    <property type="project" value="TreeGrafter"/>
</dbReference>
<dbReference type="PRINTS" id="PR00974">
    <property type="entry name" value="RIBOSOMALS18"/>
</dbReference>